<feature type="region of interest" description="Disordered" evidence="1">
    <location>
        <begin position="347"/>
        <end position="386"/>
    </location>
</feature>
<reference evidence="3 4" key="1">
    <citation type="journal article" date="2016" name="Mol. Biol. Evol.">
        <title>Comparative Genomics of Early-Diverging Mushroom-Forming Fungi Provides Insights into the Origins of Lignocellulose Decay Capabilities.</title>
        <authorList>
            <person name="Nagy L.G."/>
            <person name="Riley R."/>
            <person name="Tritt A."/>
            <person name="Adam C."/>
            <person name="Daum C."/>
            <person name="Floudas D."/>
            <person name="Sun H."/>
            <person name="Yadav J.S."/>
            <person name="Pangilinan J."/>
            <person name="Larsson K.H."/>
            <person name="Matsuura K."/>
            <person name="Barry K."/>
            <person name="Labutti K."/>
            <person name="Kuo R."/>
            <person name="Ohm R.A."/>
            <person name="Bhattacharya S.S."/>
            <person name="Shirouzu T."/>
            <person name="Yoshinaga Y."/>
            <person name="Martin F.M."/>
            <person name="Grigoriev I.V."/>
            <person name="Hibbett D.S."/>
        </authorList>
    </citation>
    <scope>NUCLEOTIDE SEQUENCE [LARGE SCALE GENOMIC DNA]</scope>
    <source>
        <strain evidence="3 4">HHB12029</strain>
    </source>
</reference>
<keyword evidence="2" id="KW-0472">Membrane</keyword>
<organism evidence="3 4">
    <name type="scientific">Exidia glandulosa HHB12029</name>
    <dbReference type="NCBI Taxonomy" id="1314781"/>
    <lineage>
        <taxon>Eukaryota</taxon>
        <taxon>Fungi</taxon>
        <taxon>Dikarya</taxon>
        <taxon>Basidiomycota</taxon>
        <taxon>Agaricomycotina</taxon>
        <taxon>Agaricomycetes</taxon>
        <taxon>Auriculariales</taxon>
        <taxon>Exidiaceae</taxon>
        <taxon>Exidia</taxon>
    </lineage>
</organism>
<gene>
    <name evidence="3" type="ORF">EXIGLDRAFT_760670</name>
</gene>
<dbReference type="InParanoid" id="A0A165P062"/>
<dbReference type="STRING" id="1314781.A0A165P062"/>
<evidence type="ECO:0000313" key="3">
    <source>
        <dbReference type="EMBL" id="KZW01459.1"/>
    </source>
</evidence>
<feature type="compositionally biased region" description="Low complexity" evidence="1">
    <location>
        <begin position="278"/>
        <end position="293"/>
    </location>
</feature>
<feature type="region of interest" description="Disordered" evidence="1">
    <location>
        <begin position="262"/>
        <end position="329"/>
    </location>
</feature>
<feature type="transmembrane region" description="Helical" evidence="2">
    <location>
        <begin position="225"/>
        <end position="249"/>
    </location>
</feature>
<dbReference type="EMBL" id="KV425893">
    <property type="protein sequence ID" value="KZW01459.1"/>
    <property type="molecule type" value="Genomic_DNA"/>
</dbReference>
<dbReference type="Proteomes" id="UP000077266">
    <property type="component" value="Unassembled WGS sequence"/>
</dbReference>
<dbReference type="AlphaFoldDB" id="A0A165P062"/>
<dbReference type="OrthoDB" id="2278929at2759"/>
<feature type="compositionally biased region" description="Low complexity" evidence="1">
    <location>
        <begin position="361"/>
        <end position="372"/>
    </location>
</feature>
<accession>A0A165P062</accession>
<evidence type="ECO:0000256" key="2">
    <source>
        <dbReference type="SAM" id="Phobius"/>
    </source>
</evidence>
<evidence type="ECO:0000313" key="4">
    <source>
        <dbReference type="Proteomes" id="UP000077266"/>
    </source>
</evidence>
<sequence length="405" mass="43477">MTRTSLSRLKRAPGDRCQPPPQNLTYPPCNNVGNDVITCYPTRTTTIQQDIWTRVVWNINHPRLTQLGAIDVYLYSADSNIIVANWTNVQTSQGFVASCTDDMWLAGAGAKAFDGQPVPWRFQWLLVQTGHVPNGGEQREDPFTVVQSRLLDSQLDAAAASSSSLGSANPAATTSPAGQTSSSTLFSTISGTTVSISTGADGKPTAIPIPPVLQPNSSGNSFPHWAIALLAVLGFFALLGFLFFAFFMCRDFRERRRRRHHARRESMGSESPMMAAIGAPTSPQSPAAALLASGAGGTGAAQGGGRGSFPRSYRHDASSTTSHTDSGPFSGADAAFIANAFRDTLRRPDFKDRPLEEGESPEALPEKAAPPEVVMSRELAEEGRDIRSVRSERGVKVESLIDHDS</sequence>
<proteinExistence type="predicted"/>
<keyword evidence="4" id="KW-1185">Reference proteome</keyword>
<feature type="compositionally biased region" description="Gly residues" evidence="1">
    <location>
        <begin position="294"/>
        <end position="307"/>
    </location>
</feature>
<name>A0A165P062_EXIGL</name>
<feature type="region of interest" description="Disordered" evidence="1">
    <location>
        <begin position="164"/>
        <end position="184"/>
    </location>
</feature>
<evidence type="ECO:0000256" key="1">
    <source>
        <dbReference type="SAM" id="MobiDB-lite"/>
    </source>
</evidence>
<keyword evidence="2" id="KW-1133">Transmembrane helix</keyword>
<feature type="region of interest" description="Disordered" evidence="1">
    <location>
        <begin position="1"/>
        <end position="23"/>
    </location>
</feature>
<keyword evidence="2" id="KW-0812">Transmembrane</keyword>
<feature type="compositionally biased region" description="Polar residues" evidence="1">
    <location>
        <begin position="173"/>
        <end position="184"/>
    </location>
</feature>
<protein>
    <submittedName>
        <fullName evidence="3">Uncharacterized protein</fullName>
    </submittedName>
</protein>
<feature type="compositionally biased region" description="Basic and acidic residues" evidence="1">
    <location>
        <begin position="347"/>
        <end position="356"/>
    </location>
</feature>